<proteinExistence type="predicted"/>
<reference evidence="2" key="1">
    <citation type="submission" date="2016-07" db="EMBL/GenBank/DDBJ databases">
        <authorList>
            <person name="Florea S."/>
            <person name="Webb J.S."/>
            <person name="Jaromczyk J."/>
            <person name="Schardl C.L."/>
        </authorList>
    </citation>
    <scope>NUCLEOTIDE SEQUENCE [LARGE SCALE GENOMIC DNA]</scope>
    <source>
        <strain evidence="2">CY1</strain>
    </source>
</reference>
<evidence type="ECO:0000313" key="1">
    <source>
        <dbReference type="EMBL" id="OPH59366.1"/>
    </source>
</evidence>
<accession>A0A1V4HNF8</accession>
<name>A0A1V4HNF8_9BACL</name>
<protein>
    <submittedName>
        <fullName evidence="1">Uncharacterized protein</fullName>
    </submittedName>
</protein>
<comment type="caution">
    <text evidence="1">The sequence shown here is derived from an EMBL/GenBank/DDBJ whole genome shotgun (WGS) entry which is preliminary data.</text>
</comment>
<sequence length="73" mass="8363">MEAGRLSHAHNLLKKAAVDAIKKRAKQLRTAQLLFQLIIIFSNDESVADQQQELLLGQPVLMWREIRPRPSCK</sequence>
<gene>
    <name evidence="1" type="ORF">BC351_20880</name>
</gene>
<dbReference type="AlphaFoldDB" id="A0A1V4HNF8"/>
<evidence type="ECO:0000313" key="2">
    <source>
        <dbReference type="Proteomes" id="UP000190626"/>
    </source>
</evidence>
<dbReference type="Proteomes" id="UP000190626">
    <property type="component" value="Unassembled WGS sequence"/>
</dbReference>
<organism evidence="1 2">
    <name type="scientific">Paenibacillus ferrarius</name>
    <dbReference type="NCBI Taxonomy" id="1469647"/>
    <lineage>
        <taxon>Bacteria</taxon>
        <taxon>Bacillati</taxon>
        <taxon>Bacillota</taxon>
        <taxon>Bacilli</taxon>
        <taxon>Bacillales</taxon>
        <taxon>Paenibacillaceae</taxon>
        <taxon>Paenibacillus</taxon>
    </lineage>
</organism>
<keyword evidence="2" id="KW-1185">Reference proteome</keyword>
<dbReference type="EMBL" id="MBTG01000007">
    <property type="protein sequence ID" value="OPH59366.1"/>
    <property type="molecule type" value="Genomic_DNA"/>
</dbReference>